<dbReference type="InterPro" id="IPR007374">
    <property type="entry name" value="ASCH_domain"/>
</dbReference>
<organism evidence="2 3">
    <name type="scientific">Mageeibacillus indolicus (strain UPII9-5)</name>
    <name type="common">Clostridiales genomosp. BVAB3 (strain UPII9-5)</name>
    <dbReference type="NCBI Taxonomy" id="699246"/>
    <lineage>
        <taxon>Bacteria</taxon>
        <taxon>Bacillati</taxon>
        <taxon>Bacillota</taxon>
        <taxon>Clostridia</taxon>
        <taxon>Eubacteriales</taxon>
        <taxon>Oscillospiraceae</taxon>
        <taxon>Mageeibacillus</taxon>
    </lineage>
</organism>
<name>D3R2U5_MAGIU</name>
<reference evidence="3" key="1">
    <citation type="submission" date="2009-12" db="EMBL/GenBank/DDBJ databases">
        <title>Sequence of Clostridiales genomosp. BVAB3 str. UPII9-5.</title>
        <authorList>
            <person name="Madupu R."/>
            <person name="Durkin A.S."/>
            <person name="Torralba M."/>
            <person name="Methe B."/>
            <person name="Sutton G.G."/>
            <person name="Strausberg R.L."/>
            <person name="Nelson K.E."/>
        </authorList>
    </citation>
    <scope>NUCLEOTIDE SEQUENCE [LARGE SCALE GENOMIC DNA]</scope>
    <source>
        <strain evidence="3">UPII9-5</strain>
    </source>
</reference>
<gene>
    <name evidence="2" type="ordered locus">HMPREF0868_1225</name>
</gene>
<dbReference type="KEGG" id="clo:HMPREF0868_1225"/>
<dbReference type="Pfam" id="PF04266">
    <property type="entry name" value="ASCH"/>
    <property type="match status" value="1"/>
</dbReference>
<dbReference type="EMBL" id="CP001850">
    <property type="protein sequence ID" value="ADC91044.1"/>
    <property type="molecule type" value="Genomic_DNA"/>
</dbReference>
<dbReference type="OrthoDB" id="9800495at2"/>
<keyword evidence="3" id="KW-1185">Reference proteome</keyword>
<feature type="domain" description="ASCH" evidence="1">
    <location>
        <begin position="6"/>
        <end position="85"/>
    </location>
</feature>
<proteinExistence type="predicted"/>
<dbReference type="RefSeq" id="WP_012993116.1">
    <property type="nucleotide sequence ID" value="NC_013895.2"/>
</dbReference>
<evidence type="ECO:0000313" key="3">
    <source>
        <dbReference type="Proteomes" id="UP000008234"/>
    </source>
</evidence>
<dbReference type="HOGENOM" id="CLU_135561_1_0_9"/>
<protein>
    <recommendedName>
        <fullName evidence="1">ASCH domain-containing protein</fullName>
    </recommendedName>
</protein>
<dbReference type="STRING" id="699246.HMPREF0868_1225"/>
<dbReference type="Gene3D" id="2.30.130.30">
    <property type="entry name" value="Hypothetical protein"/>
    <property type="match status" value="1"/>
</dbReference>
<dbReference type="InterPro" id="IPR015947">
    <property type="entry name" value="PUA-like_sf"/>
</dbReference>
<evidence type="ECO:0000313" key="2">
    <source>
        <dbReference type="EMBL" id="ADC91044.1"/>
    </source>
</evidence>
<dbReference type="eggNOG" id="COG4933">
    <property type="taxonomic scope" value="Bacteria"/>
</dbReference>
<sequence>MKALLLSIKPEYVEKILQGTKKFEYRKQLAKEDVSTMYIYSTSPFKKIVASVQIKGRLSASPSKLWEKTKTAAGISRSKYREYFRGYKIANAYILGDVEVFEQEKELSDLGLNSAPQSFIYISISHE</sequence>
<evidence type="ECO:0000259" key="1">
    <source>
        <dbReference type="Pfam" id="PF04266"/>
    </source>
</evidence>
<dbReference type="SUPFAM" id="SSF88697">
    <property type="entry name" value="PUA domain-like"/>
    <property type="match status" value="1"/>
</dbReference>
<dbReference type="Proteomes" id="UP000008234">
    <property type="component" value="Chromosome"/>
</dbReference>
<accession>D3R2U5</accession>
<dbReference type="AlphaFoldDB" id="D3R2U5"/>